<proteinExistence type="predicted"/>
<reference evidence="1 2" key="1">
    <citation type="submission" date="2014-09" db="EMBL/GenBank/DDBJ databases">
        <title>Xanthomonadaceae 3.5X direct submission.</title>
        <authorList>
            <person name="Fang T."/>
            <person name="Wang H."/>
        </authorList>
    </citation>
    <scope>NUCLEOTIDE SEQUENCE [LARGE SCALE GENOMIC DNA]</scope>
    <source>
        <strain evidence="1 2">3.5X</strain>
    </source>
</reference>
<organism evidence="1 2">
    <name type="scientific">Oleiagrimonas soli</name>
    <dbReference type="NCBI Taxonomy" id="1543381"/>
    <lineage>
        <taxon>Bacteria</taxon>
        <taxon>Pseudomonadati</taxon>
        <taxon>Pseudomonadota</taxon>
        <taxon>Gammaproteobacteria</taxon>
        <taxon>Lysobacterales</taxon>
        <taxon>Rhodanobacteraceae</taxon>
        <taxon>Oleiagrimonas</taxon>
    </lineage>
</organism>
<dbReference type="EMBL" id="JROI01000010">
    <property type="protein sequence ID" value="KGI78290.1"/>
    <property type="molecule type" value="Genomic_DNA"/>
</dbReference>
<protein>
    <submittedName>
        <fullName evidence="1">Uncharacterized protein</fullName>
    </submittedName>
</protein>
<accession>A0A099CZ30</accession>
<dbReference type="AlphaFoldDB" id="A0A099CZ30"/>
<name>A0A099CZ30_9GAMM</name>
<evidence type="ECO:0000313" key="1">
    <source>
        <dbReference type="EMBL" id="KGI78290.1"/>
    </source>
</evidence>
<comment type="caution">
    <text evidence="1">The sequence shown here is derived from an EMBL/GenBank/DDBJ whole genome shotgun (WGS) entry which is preliminary data.</text>
</comment>
<keyword evidence="2" id="KW-1185">Reference proteome</keyword>
<gene>
    <name evidence="1" type="ORF">LF63_0108215</name>
</gene>
<evidence type="ECO:0000313" key="2">
    <source>
        <dbReference type="Proteomes" id="UP000029708"/>
    </source>
</evidence>
<dbReference type="HOGENOM" id="CLU_2437948_0_0_6"/>
<sequence>MMAANPTEHPVMAQLQGSHAGYRFDAFWSVQNDTVFWGAIISQDGHVMGRPKGQLQREAIDGDEAGAIRHVVATAIDKNVGVDADAKLYG</sequence>
<dbReference type="Proteomes" id="UP000029708">
    <property type="component" value="Unassembled WGS sequence"/>
</dbReference>
<dbReference type="STRING" id="1543381.LF63_0108215"/>